<keyword evidence="3" id="KW-1185">Reference proteome</keyword>
<accession>A0ABQ9WNQ7</accession>
<sequence>MRPRNCPISSHPLRKRRPDSEPPPPLDSPSPGPSTPVAPPPENEEWSRARASFAAADDADTHAAETADALVSVQIITHSLSLLHPAFCDDFTRLLNLGNESSTRTRASEERILSLDSTQQFTFDMSAARKGYNVGHDAELHTLLHYLAAFLMLFNEAFDATSFNLTQNPQRMETMLIVDRHDPRLN</sequence>
<feature type="compositionally biased region" description="Pro residues" evidence="1">
    <location>
        <begin position="21"/>
        <end position="41"/>
    </location>
</feature>
<feature type="region of interest" description="Disordered" evidence="1">
    <location>
        <begin position="1"/>
        <end position="49"/>
    </location>
</feature>
<protein>
    <submittedName>
        <fullName evidence="2">Uncharacterized protein</fullName>
    </submittedName>
</protein>
<evidence type="ECO:0000313" key="2">
    <source>
        <dbReference type="EMBL" id="KAK2941107.1"/>
    </source>
</evidence>
<dbReference type="EMBL" id="JARBJD010000548">
    <property type="protein sequence ID" value="KAK2941107.1"/>
    <property type="molecule type" value="Genomic_DNA"/>
</dbReference>
<proteinExistence type="predicted"/>
<evidence type="ECO:0000256" key="1">
    <source>
        <dbReference type="SAM" id="MobiDB-lite"/>
    </source>
</evidence>
<evidence type="ECO:0000313" key="3">
    <source>
        <dbReference type="Proteomes" id="UP001281761"/>
    </source>
</evidence>
<comment type="caution">
    <text evidence="2">The sequence shown here is derived from an EMBL/GenBank/DDBJ whole genome shotgun (WGS) entry which is preliminary data.</text>
</comment>
<organism evidence="2 3">
    <name type="scientific">Blattamonas nauphoetae</name>
    <dbReference type="NCBI Taxonomy" id="2049346"/>
    <lineage>
        <taxon>Eukaryota</taxon>
        <taxon>Metamonada</taxon>
        <taxon>Preaxostyla</taxon>
        <taxon>Oxymonadida</taxon>
        <taxon>Blattamonas</taxon>
    </lineage>
</organism>
<gene>
    <name evidence="2" type="ORF">BLNAU_23981</name>
</gene>
<reference evidence="2 3" key="1">
    <citation type="journal article" date="2022" name="bioRxiv">
        <title>Genomics of Preaxostyla Flagellates Illuminates Evolutionary Transitions and the Path Towards Mitochondrial Loss.</title>
        <authorList>
            <person name="Novak L.V.F."/>
            <person name="Treitli S.C."/>
            <person name="Pyrih J."/>
            <person name="Halakuc P."/>
            <person name="Pipaliya S.V."/>
            <person name="Vacek V."/>
            <person name="Brzon O."/>
            <person name="Soukal P."/>
            <person name="Eme L."/>
            <person name="Dacks J.B."/>
            <person name="Karnkowska A."/>
            <person name="Elias M."/>
            <person name="Hampl V."/>
        </authorList>
    </citation>
    <scope>NUCLEOTIDE SEQUENCE [LARGE SCALE GENOMIC DNA]</scope>
    <source>
        <strain evidence="2">NAU3</strain>
        <tissue evidence="2">Gut</tissue>
    </source>
</reference>
<dbReference type="Proteomes" id="UP001281761">
    <property type="component" value="Unassembled WGS sequence"/>
</dbReference>
<name>A0ABQ9WNQ7_9EUKA</name>